<reference evidence="2 3" key="1">
    <citation type="submission" date="2019-08" db="EMBL/GenBank/DDBJ databases">
        <title>Pedobacter sp. nov., isolated from Han river, South Korea.</title>
        <authorList>
            <person name="Lee D.-H."/>
            <person name="Kim Y.-S."/>
            <person name="Hwang E.-M."/>
            <person name="Le Tran T.C."/>
            <person name="Cha C.-J."/>
        </authorList>
    </citation>
    <scope>NUCLEOTIDE SEQUENCE [LARGE SCALE GENOMIC DNA]</scope>
    <source>
        <strain evidence="2 3">CJ43</strain>
    </source>
</reference>
<dbReference type="Proteomes" id="UP000323653">
    <property type="component" value="Chromosome"/>
</dbReference>
<dbReference type="KEGG" id="pej:FYC62_08275"/>
<keyword evidence="1" id="KW-0472">Membrane</keyword>
<keyword evidence="1" id="KW-1133">Transmembrane helix</keyword>
<sequence>MKTLPTKIYLLAICLYIGQIGFAQEPDSVPHKWYTPTSITVQHAGSIGFFSVGAGYFLNKSHSSTLDISYGYVPAKFGGDLNIVAAKFSWRPFAVRLTDWALILPINPGAFLSYHAGGDYDSSWDDDDYPEGYYWWSTAFRPHVTLSTEIKLDARKIFKTSGIKV</sequence>
<proteinExistence type="predicted"/>
<protein>
    <recommendedName>
        <fullName evidence="4">Outer membrane protein beta-barrel domain-containing protein</fullName>
    </recommendedName>
</protein>
<dbReference type="RefSeq" id="WP_149074612.1">
    <property type="nucleotide sequence ID" value="NZ_CP043329.1"/>
</dbReference>
<keyword evidence="1" id="KW-0812">Transmembrane</keyword>
<evidence type="ECO:0000256" key="1">
    <source>
        <dbReference type="SAM" id="Phobius"/>
    </source>
</evidence>
<dbReference type="AlphaFoldDB" id="A0A5C0VGJ6"/>
<accession>A0A5C0VGJ6</accession>
<name>A0A5C0VGJ6_9SPHI</name>
<dbReference type="EMBL" id="CP043329">
    <property type="protein sequence ID" value="QEK51656.1"/>
    <property type="molecule type" value="Genomic_DNA"/>
</dbReference>
<organism evidence="2 3">
    <name type="scientific">Pedobacter aquae</name>
    <dbReference type="NCBI Taxonomy" id="2605747"/>
    <lineage>
        <taxon>Bacteria</taxon>
        <taxon>Pseudomonadati</taxon>
        <taxon>Bacteroidota</taxon>
        <taxon>Sphingobacteriia</taxon>
        <taxon>Sphingobacteriales</taxon>
        <taxon>Sphingobacteriaceae</taxon>
        <taxon>Pedobacter</taxon>
    </lineage>
</organism>
<evidence type="ECO:0000313" key="2">
    <source>
        <dbReference type="EMBL" id="QEK51656.1"/>
    </source>
</evidence>
<feature type="transmembrane region" description="Helical" evidence="1">
    <location>
        <begin position="39"/>
        <end position="58"/>
    </location>
</feature>
<keyword evidence="3" id="KW-1185">Reference proteome</keyword>
<evidence type="ECO:0008006" key="4">
    <source>
        <dbReference type="Google" id="ProtNLM"/>
    </source>
</evidence>
<evidence type="ECO:0000313" key="3">
    <source>
        <dbReference type="Proteomes" id="UP000323653"/>
    </source>
</evidence>
<gene>
    <name evidence="2" type="ORF">FYC62_08275</name>
</gene>